<keyword evidence="2" id="KW-1185">Reference proteome</keyword>
<comment type="caution">
    <text evidence="1">The sequence shown here is derived from an EMBL/GenBank/DDBJ whole genome shotgun (WGS) entry which is preliminary data.</text>
</comment>
<reference evidence="2" key="1">
    <citation type="journal article" date="2023" name="Hortic. Res.">
        <title>A chromosome-level phased genome enabling allele-level studies in sweet orange: a case study on citrus Huanglongbing tolerance.</title>
        <authorList>
            <person name="Wu B."/>
            <person name="Yu Q."/>
            <person name="Deng Z."/>
            <person name="Duan Y."/>
            <person name="Luo F."/>
            <person name="Gmitter F. Jr."/>
        </authorList>
    </citation>
    <scope>NUCLEOTIDE SEQUENCE [LARGE SCALE GENOMIC DNA]</scope>
    <source>
        <strain evidence="2">cv. Valencia</strain>
    </source>
</reference>
<evidence type="ECO:0000313" key="1">
    <source>
        <dbReference type="EMBL" id="KAH9696031.1"/>
    </source>
</evidence>
<gene>
    <name evidence="1" type="ORF">KPL71_023010</name>
</gene>
<protein>
    <submittedName>
        <fullName evidence="1">F13F21.24 protein</fullName>
    </submittedName>
</protein>
<dbReference type="Proteomes" id="UP000829398">
    <property type="component" value="Chromosome 8"/>
</dbReference>
<proteinExistence type="predicted"/>
<dbReference type="EMBL" id="CM039177">
    <property type="protein sequence ID" value="KAH9696031.1"/>
    <property type="molecule type" value="Genomic_DNA"/>
</dbReference>
<sequence length="325" mass="36759">MNNQQEDFNQEITRKRKSTTTATTNNSSKRINNNNNNNNQNINLDHYDQEDNDLLALSLSVRPASRPRRAIPDEETSPSPLPLQLSQPCSMQTRLVSQSPPQLPLQISPSHSHSLCIPPFMPDPSVVPVYRQEIPSPAPAAAAPPSRPLRPRRNPTQAPGQGKGDTVPALYPWATTHRATVHNLNYLLSKQITTITGEMQCKKCEKQYEMGYDLRDKFYEVGRFIAENKSSMHDRAPSVWMNPVLPTCKFCDQENSAKPVIPDKKKQINWLFLLLGQLLGCCTLDQLKYFCKHTKNHRTGAKDRVLYLTYLGLCKQLDPNGPFGR</sequence>
<organism evidence="1 2">
    <name type="scientific">Citrus sinensis</name>
    <name type="common">Sweet orange</name>
    <name type="synonym">Citrus aurantium var. sinensis</name>
    <dbReference type="NCBI Taxonomy" id="2711"/>
    <lineage>
        <taxon>Eukaryota</taxon>
        <taxon>Viridiplantae</taxon>
        <taxon>Streptophyta</taxon>
        <taxon>Embryophyta</taxon>
        <taxon>Tracheophyta</taxon>
        <taxon>Spermatophyta</taxon>
        <taxon>Magnoliopsida</taxon>
        <taxon>eudicotyledons</taxon>
        <taxon>Gunneridae</taxon>
        <taxon>Pentapetalae</taxon>
        <taxon>rosids</taxon>
        <taxon>malvids</taxon>
        <taxon>Sapindales</taxon>
        <taxon>Rutaceae</taxon>
        <taxon>Aurantioideae</taxon>
        <taxon>Citrus</taxon>
    </lineage>
</organism>
<name>A0ACB8IGK9_CITSI</name>
<accession>A0ACB8IGK9</accession>
<evidence type="ECO:0000313" key="2">
    <source>
        <dbReference type="Proteomes" id="UP000829398"/>
    </source>
</evidence>